<proteinExistence type="predicted"/>
<dbReference type="AlphaFoldDB" id="A0A4P8L578"/>
<accession>A0A4P8L578</accession>
<dbReference type="Proteomes" id="UP000298602">
    <property type="component" value="Chromosome"/>
</dbReference>
<dbReference type="EMBL" id="CP040098">
    <property type="protein sequence ID" value="QCQ22215.1"/>
    <property type="molecule type" value="Genomic_DNA"/>
</dbReference>
<name>A0A4P8L578_9BACT</name>
<evidence type="ECO:0000313" key="1">
    <source>
        <dbReference type="EMBL" id="QCQ22215.1"/>
    </source>
</evidence>
<sequence length="124" mass="14046">MAGDLAIGPVAVESMRAMLSSDAYRALERWIRHTAKEDLSIVSTGGISPYFLTVRIRKHAVEELRQRIISMRSEEIRGGDLVGEPEAPQLQKYDEFVPPTLLRKAFAADWLDTGEMQREMAGWR</sequence>
<keyword evidence="2" id="KW-1185">Reference proteome</keyword>
<reference evidence="1 2" key="1">
    <citation type="submission" date="2019-05" db="EMBL/GenBank/DDBJ databases">
        <title>The Complete Genome Sequence of the n-alkane-degrading Desulfoglaeba alkanexedens ALDC reveals multiple alkylsuccinate synthase gene clusters.</title>
        <authorList>
            <person name="Callaghan A.V."/>
            <person name="Davidova I.A."/>
            <person name="Duncan K.E."/>
            <person name="Morris B."/>
            <person name="McInerney M.J."/>
        </authorList>
    </citation>
    <scope>NUCLEOTIDE SEQUENCE [LARGE SCALE GENOMIC DNA]</scope>
    <source>
        <strain evidence="1 2">ALDC</strain>
    </source>
</reference>
<reference evidence="1 2" key="2">
    <citation type="submission" date="2019-05" db="EMBL/GenBank/DDBJ databases">
        <authorList>
            <person name="Suflita J.M."/>
            <person name="Marks C.R."/>
        </authorList>
    </citation>
    <scope>NUCLEOTIDE SEQUENCE [LARGE SCALE GENOMIC DNA]</scope>
    <source>
        <strain evidence="1 2">ALDC</strain>
    </source>
</reference>
<dbReference type="KEGG" id="dax:FDQ92_08615"/>
<organism evidence="1 2">
    <name type="scientific">Desulfoglaeba alkanexedens ALDC</name>
    <dbReference type="NCBI Taxonomy" id="980445"/>
    <lineage>
        <taxon>Bacteria</taxon>
        <taxon>Pseudomonadati</taxon>
        <taxon>Thermodesulfobacteriota</taxon>
        <taxon>Syntrophobacteria</taxon>
        <taxon>Syntrophobacterales</taxon>
        <taxon>Syntrophobacteraceae</taxon>
        <taxon>Desulfoglaeba</taxon>
    </lineage>
</organism>
<evidence type="ECO:0000313" key="2">
    <source>
        <dbReference type="Proteomes" id="UP000298602"/>
    </source>
</evidence>
<protein>
    <submittedName>
        <fullName evidence="1">Uncharacterized protein</fullName>
    </submittedName>
</protein>
<gene>
    <name evidence="1" type="ORF">FDQ92_08615</name>
</gene>
<dbReference type="RefSeq" id="WP_137424200.1">
    <property type="nucleotide sequence ID" value="NZ_CP040098.1"/>
</dbReference>
<dbReference type="OrthoDB" id="9774462at2"/>